<dbReference type="Proteomes" id="UP000005713">
    <property type="component" value="Unassembled WGS sequence"/>
</dbReference>
<feature type="transmembrane region" description="Helical" evidence="1">
    <location>
        <begin position="42"/>
        <end position="61"/>
    </location>
</feature>
<gene>
    <name evidence="2" type="ORF">SSE37_05275</name>
</gene>
<dbReference type="eggNOG" id="ENOG5032W7J">
    <property type="taxonomic scope" value="Bacteria"/>
</dbReference>
<feature type="transmembrane region" description="Helical" evidence="1">
    <location>
        <begin position="114"/>
        <end position="132"/>
    </location>
</feature>
<comment type="caution">
    <text evidence="2">The sequence shown here is derived from an EMBL/GenBank/DDBJ whole genome shotgun (WGS) entry which is preliminary data.</text>
</comment>
<keyword evidence="1" id="KW-0472">Membrane</keyword>
<evidence type="ECO:0000313" key="2">
    <source>
        <dbReference type="EMBL" id="EBA09031.1"/>
    </source>
</evidence>
<evidence type="ECO:0000256" key="1">
    <source>
        <dbReference type="SAM" id="Phobius"/>
    </source>
</evidence>
<proteinExistence type="predicted"/>
<evidence type="ECO:0000313" key="3">
    <source>
        <dbReference type="Proteomes" id="UP000005713"/>
    </source>
</evidence>
<protein>
    <submittedName>
        <fullName evidence="2">Uncharacterized protein</fullName>
    </submittedName>
</protein>
<feature type="transmembrane region" description="Helical" evidence="1">
    <location>
        <begin position="81"/>
        <end position="102"/>
    </location>
</feature>
<organism evidence="2 3">
    <name type="scientific">Sagittula stellata (strain ATCC 700073 / DSM 11524 / E-37)</name>
    <dbReference type="NCBI Taxonomy" id="388399"/>
    <lineage>
        <taxon>Bacteria</taxon>
        <taxon>Pseudomonadati</taxon>
        <taxon>Pseudomonadota</taxon>
        <taxon>Alphaproteobacteria</taxon>
        <taxon>Rhodobacterales</taxon>
        <taxon>Roseobacteraceae</taxon>
        <taxon>Sagittula</taxon>
    </lineage>
</organism>
<dbReference type="OrthoDB" id="7844799at2"/>
<dbReference type="AlphaFoldDB" id="A3K285"/>
<keyword evidence="1" id="KW-1133">Transmembrane helix</keyword>
<keyword evidence="1" id="KW-0812">Transmembrane</keyword>
<reference evidence="2 3" key="1">
    <citation type="submission" date="2006-06" db="EMBL/GenBank/DDBJ databases">
        <authorList>
            <person name="Moran M.A."/>
            <person name="Ferriera S."/>
            <person name="Johnson J."/>
            <person name="Kravitz S."/>
            <person name="Beeson K."/>
            <person name="Sutton G."/>
            <person name="Rogers Y.-H."/>
            <person name="Friedman R."/>
            <person name="Frazier M."/>
            <person name="Venter J.C."/>
        </authorList>
    </citation>
    <scope>NUCLEOTIDE SEQUENCE [LARGE SCALE GENOMIC DNA]</scope>
    <source>
        <strain evidence="2 3">E-37</strain>
    </source>
</reference>
<sequence>MSTAIRNLTHADFRQRISRVDKRFHRLGEAAYAKDATVPRPFGSTLTGFAWIYVVVAVSTNRELIASSLRQGSLPAEYHDWIFNGLAAMIVASFVMLALHVFRYFVKSGGKRTNSGGVLVGAIGALVLFYAPSDVWSTGFGMLDGHSQNALMTAGAAIEGTFPGLAVQDLAFVSSAGN</sequence>
<accession>A3K285</accession>
<keyword evidence="3" id="KW-1185">Reference proteome</keyword>
<dbReference type="RefSeq" id="WP_005858056.1">
    <property type="nucleotide sequence ID" value="NZ_AAYA01000004.1"/>
</dbReference>
<name>A3K285_SAGS3</name>
<dbReference type="EMBL" id="AAYA01000004">
    <property type="protein sequence ID" value="EBA09031.1"/>
    <property type="molecule type" value="Genomic_DNA"/>
</dbReference>